<dbReference type="GO" id="GO:0003682">
    <property type="term" value="F:chromatin binding"/>
    <property type="evidence" value="ECO:0007669"/>
    <property type="project" value="TreeGrafter"/>
</dbReference>
<evidence type="ECO:0008006" key="6">
    <source>
        <dbReference type="Google" id="ProtNLM"/>
    </source>
</evidence>
<evidence type="ECO:0000256" key="2">
    <source>
        <dbReference type="ARBA" id="ARBA00023242"/>
    </source>
</evidence>
<dbReference type="OrthoDB" id="329666at2759"/>
<evidence type="ECO:0000313" key="4">
    <source>
        <dbReference type="EMBL" id="KPV75991.1"/>
    </source>
</evidence>
<dbReference type="GeneID" id="28977055"/>
<keyword evidence="2" id="KW-0539">Nucleus</keyword>
<dbReference type="GO" id="GO:0005634">
    <property type="term" value="C:nucleus"/>
    <property type="evidence" value="ECO:0007669"/>
    <property type="project" value="UniProtKB-SubCell"/>
</dbReference>
<organism evidence="4 5">
    <name type="scientific">Rhodotorula graminis (strain WP1)</name>
    <dbReference type="NCBI Taxonomy" id="578459"/>
    <lineage>
        <taxon>Eukaryota</taxon>
        <taxon>Fungi</taxon>
        <taxon>Dikarya</taxon>
        <taxon>Basidiomycota</taxon>
        <taxon>Pucciniomycotina</taxon>
        <taxon>Microbotryomycetes</taxon>
        <taxon>Sporidiobolales</taxon>
        <taxon>Sporidiobolaceae</taxon>
        <taxon>Rhodotorula</taxon>
    </lineage>
</organism>
<keyword evidence="5" id="KW-1185">Reference proteome</keyword>
<gene>
    <name evidence="4" type="ORF">RHOBADRAFT_52995</name>
</gene>
<feature type="compositionally biased region" description="Low complexity" evidence="3">
    <location>
        <begin position="164"/>
        <end position="176"/>
    </location>
</feature>
<sequence>MLADLDLALKRPAELVQQLYAQDASLDGFDERVAASLSALISADGALEQIPTITSLSTPTSLPPTGSLVRFRAMVQDTGLGAELFEAVSADGKKVLMYGAEEEGPGAAAPDDYSRLRERQLLYVVSVPGETDWLKQNLDGASLDGPSSSHYHLQSSVDRLSLGASQAAPPSTASSSKHPNPAEPHFGLVAKLYGESAEALKTADVCDFIGVLGDTTLTNVFDELNESADDGPTVPALHVILARPAPKPSLPTVEADVNAREEVRRELVAYLADQLGGDSDAAEWTLLALLARIHARHATGMALGSLSVNLALPDAFSTSLPSAIASLVPRATSLDLSIALLNDVKTRLAPRSRDENLDSGRLQLVNGTAVVVDLRGIGEGKLEDTGVRNLRHLATTVAQQKLAYEFPFSSFDLETDLNFLLLSEGKAIVPTDCVVYVKPSANFQRASSAPPQAKLDQFRSFIDEMKHAEFSIPEGMGEVIQTDFVERRQASHGGEGMSQDDLLFRLGAARLLALSYGETTLSKEAWQRMAELDDRRKERMPVVPKQE</sequence>
<reference evidence="4 5" key="1">
    <citation type="journal article" date="2015" name="Front. Microbiol.">
        <title>Genome sequence of the plant growth promoting endophytic yeast Rhodotorula graminis WP1.</title>
        <authorList>
            <person name="Firrincieli A."/>
            <person name="Otillar R."/>
            <person name="Salamov A."/>
            <person name="Schmutz J."/>
            <person name="Khan Z."/>
            <person name="Redman R.S."/>
            <person name="Fleck N.D."/>
            <person name="Lindquist E."/>
            <person name="Grigoriev I.V."/>
            <person name="Doty S.L."/>
        </authorList>
    </citation>
    <scope>NUCLEOTIDE SEQUENCE [LARGE SCALE GENOMIC DNA]</scope>
    <source>
        <strain evidence="4 5">WP1</strain>
    </source>
</reference>
<dbReference type="InterPro" id="IPR019140">
    <property type="entry name" value="MCM_complex-bd"/>
</dbReference>
<evidence type="ECO:0000256" key="1">
    <source>
        <dbReference type="ARBA" id="ARBA00004123"/>
    </source>
</evidence>
<dbReference type="STRING" id="578459.A0A194S9B9"/>
<protein>
    <recommendedName>
        <fullName evidence="6">Mini-chromosome maintenance complex-binding protein</fullName>
    </recommendedName>
</protein>
<dbReference type="Pfam" id="PF09739">
    <property type="entry name" value="MCM_bind"/>
    <property type="match status" value="2"/>
</dbReference>
<dbReference type="AlphaFoldDB" id="A0A194S9B9"/>
<accession>A0A194S9B9</accession>
<dbReference type="OMA" id="EEHTEMI"/>
<dbReference type="PANTHER" id="PTHR13489">
    <property type="entry name" value="MINI-CHROMOSOME MAINTENANCE COMPLEX-BINDING PROTEIN"/>
    <property type="match status" value="1"/>
</dbReference>
<evidence type="ECO:0000313" key="5">
    <source>
        <dbReference type="Proteomes" id="UP000053890"/>
    </source>
</evidence>
<name>A0A194S9B9_RHOGW</name>
<feature type="region of interest" description="Disordered" evidence="3">
    <location>
        <begin position="162"/>
        <end position="181"/>
    </location>
</feature>
<dbReference type="GO" id="GO:0006261">
    <property type="term" value="P:DNA-templated DNA replication"/>
    <property type="evidence" value="ECO:0007669"/>
    <property type="project" value="TreeGrafter"/>
</dbReference>
<proteinExistence type="predicted"/>
<dbReference type="Proteomes" id="UP000053890">
    <property type="component" value="Unassembled WGS sequence"/>
</dbReference>
<evidence type="ECO:0000256" key="3">
    <source>
        <dbReference type="SAM" id="MobiDB-lite"/>
    </source>
</evidence>
<dbReference type="EMBL" id="KQ474077">
    <property type="protein sequence ID" value="KPV75991.1"/>
    <property type="molecule type" value="Genomic_DNA"/>
</dbReference>
<dbReference type="PANTHER" id="PTHR13489:SF0">
    <property type="entry name" value="MINI-CHROMOSOME MAINTENANCE COMPLEX-BINDING PROTEIN"/>
    <property type="match status" value="1"/>
</dbReference>
<dbReference type="RefSeq" id="XP_018272040.1">
    <property type="nucleotide sequence ID" value="XM_018416607.1"/>
</dbReference>
<comment type="subcellular location">
    <subcellularLocation>
        <location evidence="1">Nucleus</location>
    </subcellularLocation>
</comment>